<protein>
    <submittedName>
        <fullName evidence="1">Uncharacterized protein</fullName>
    </submittedName>
</protein>
<reference evidence="1 2" key="1">
    <citation type="submission" date="2021-04" db="EMBL/GenBank/DDBJ databases">
        <authorList>
            <person name="Ivanova A."/>
        </authorList>
    </citation>
    <scope>NUCLEOTIDE SEQUENCE [LARGE SCALE GENOMIC DNA]</scope>
    <source>
        <strain evidence="1 2">G18</strain>
    </source>
</reference>
<name>A0ABS5BPY4_9BACT</name>
<dbReference type="EMBL" id="JAGKQQ010000001">
    <property type="protein sequence ID" value="MBP3955791.1"/>
    <property type="molecule type" value="Genomic_DNA"/>
</dbReference>
<organism evidence="1 2">
    <name type="scientific">Gemmata palustris</name>
    <dbReference type="NCBI Taxonomy" id="2822762"/>
    <lineage>
        <taxon>Bacteria</taxon>
        <taxon>Pseudomonadati</taxon>
        <taxon>Planctomycetota</taxon>
        <taxon>Planctomycetia</taxon>
        <taxon>Gemmatales</taxon>
        <taxon>Gemmataceae</taxon>
        <taxon>Gemmata</taxon>
    </lineage>
</organism>
<dbReference type="Proteomes" id="UP000676565">
    <property type="component" value="Unassembled WGS sequence"/>
</dbReference>
<accession>A0ABS5BPY4</accession>
<proteinExistence type="predicted"/>
<comment type="caution">
    <text evidence="1">The sequence shown here is derived from an EMBL/GenBank/DDBJ whole genome shotgun (WGS) entry which is preliminary data.</text>
</comment>
<evidence type="ECO:0000313" key="1">
    <source>
        <dbReference type="EMBL" id="MBP3955791.1"/>
    </source>
</evidence>
<sequence>MSADRGHRSSVVRDLAGNLLHDQIVWHVYRIEGGLVQSMGIRTEP</sequence>
<keyword evidence="2" id="KW-1185">Reference proteome</keyword>
<evidence type="ECO:0000313" key="2">
    <source>
        <dbReference type="Proteomes" id="UP000676565"/>
    </source>
</evidence>
<gene>
    <name evidence="1" type="ORF">J8F10_10900</name>
</gene>
<dbReference type="RefSeq" id="WP_210653851.1">
    <property type="nucleotide sequence ID" value="NZ_JAGKQQ010000001.1"/>
</dbReference>